<dbReference type="PROSITE" id="PS51883">
    <property type="entry name" value="OBG"/>
    <property type="match status" value="1"/>
</dbReference>
<dbReference type="CDD" id="cd01898">
    <property type="entry name" value="Obg"/>
    <property type="match status" value="1"/>
</dbReference>
<dbReference type="PANTHER" id="PTHR11702">
    <property type="entry name" value="DEVELOPMENTALLY REGULATED GTP-BINDING PROTEIN-RELATED"/>
    <property type="match status" value="1"/>
</dbReference>
<dbReference type="PIRSF" id="PIRSF002401">
    <property type="entry name" value="GTP_bd_Obg/CgtA"/>
    <property type="match status" value="1"/>
</dbReference>
<dbReference type="GO" id="GO:0003924">
    <property type="term" value="F:GTPase activity"/>
    <property type="evidence" value="ECO:0007669"/>
    <property type="project" value="UniProtKB-UniRule"/>
</dbReference>
<dbReference type="EC" id="3.6.5.-" evidence="8"/>
<dbReference type="Pfam" id="PF01018">
    <property type="entry name" value="GTP1_OBG"/>
    <property type="match status" value="1"/>
</dbReference>
<feature type="binding site" evidence="8">
    <location>
        <position position="192"/>
    </location>
    <ligand>
        <name>Mg(2+)</name>
        <dbReference type="ChEBI" id="CHEBI:18420"/>
    </ligand>
</feature>
<dbReference type="FunFam" id="2.70.210.12:FF:000001">
    <property type="entry name" value="GTPase Obg"/>
    <property type="match status" value="1"/>
</dbReference>
<organism evidence="11 12">
    <name type="scientific">candidate division TA06 bacterium 34_109</name>
    <dbReference type="NCBI Taxonomy" id="1635277"/>
    <lineage>
        <taxon>Bacteria</taxon>
        <taxon>Bacteria division TA06</taxon>
    </lineage>
</organism>
<dbReference type="InterPro" id="IPR006074">
    <property type="entry name" value="GTP1-OBG_CS"/>
</dbReference>
<dbReference type="NCBIfam" id="NF008956">
    <property type="entry name" value="PRK12299.1"/>
    <property type="match status" value="1"/>
</dbReference>
<comment type="cofactor">
    <cofactor evidence="8">
        <name>Mg(2+)</name>
        <dbReference type="ChEBI" id="CHEBI:18420"/>
    </cofactor>
</comment>
<comment type="caution">
    <text evidence="11">The sequence shown here is derived from an EMBL/GenBank/DDBJ whole genome shotgun (WGS) entry which is preliminary data.</text>
</comment>
<dbReference type="InterPro" id="IPR006169">
    <property type="entry name" value="GTP1_OBG_dom"/>
</dbReference>
<dbReference type="PRINTS" id="PR00326">
    <property type="entry name" value="GTP1OBG"/>
</dbReference>
<dbReference type="InterPro" id="IPR036726">
    <property type="entry name" value="GTP1_OBG_dom_sf"/>
</dbReference>
<protein>
    <recommendedName>
        <fullName evidence="8">GTPase Obg</fullName>
        <ecNumber evidence="8">3.6.5.-</ecNumber>
    </recommendedName>
    <alternativeName>
        <fullName evidence="8">GTP-binding protein Obg</fullName>
    </alternativeName>
</protein>
<reference evidence="12" key="1">
    <citation type="journal article" date="2015" name="MBio">
        <title>Genome-Resolved Metagenomic Analysis Reveals Roles for Candidate Phyla and Other Microbial Community Members in Biogeochemical Transformations in Oil Reservoirs.</title>
        <authorList>
            <person name="Hu P."/>
            <person name="Tom L."/>
            <person name="Singh A."/>
            <person name="Thomas B.C."/>
            <person name="Baker B.J."/>
            <person name="Piceno Y.M."/>
            <person name="Andersen G.L."/>
            <person name="Banfield J.F."/>
        </authorList>
    </citation>
    <scope>NUCLEOTIDE SEQUENCE [LARGE SCALE GENOMIC DNA]</scope>
</reference>
<comment type="function">
    <text evidence="8">An essential GTPase which binds GTP, GDP and possibly (p)ppGpp with moderate affinity, with high nucleotide exchange rates and a fairly low GTP hydrolysis rate. Plays a role in control of the cell cycle, stress response, ribosome biogenesis and in those bacteria that undergo differentiation, in morphogenesis control.</text>
</comment>
<dbReference type="GO" id="GO:0005525">
    <property type="term" value="F:GTP binding"/>
    <property type="evidence" value="ECO:0007669"/>
    <property type="project" value="UniProtKB-UniRule"/>
</dbReference>
<feature type="domain" description="OBG-type G" evidence="9">
    <location>
        <begin position="159"/>
        <end position="323"/>
    </location>
</feature>
<dbReference type="GO" id="GO:0042254">
    <property type="term" value="P:ribosome biogenesis"/>
    <property type="evidence" value="ECO:0007669"/>
    <property type="project" value="UniProtKB-UniRule"/>
</dbReference>
<dbReference type="AlphaFoldDB" id="A0A101I3X7"/>
<dbReference type="InterPro" id="IPR006073">
    <property type="entry name" value="GTP-bd"/>
</dbReference>
<dbReference type="InterPro" id="IPR045086">
    <property type="entry name" value="OBG_GTPase"/>
</dbReference>
<dbReference type="PROSITE" id="PS00905">
    <property type="entry name" value="GTP1_OBG"/>
    <property type="match status" value="1"/>
</dbReference>
<dbReference type="PANTHER" id="PTHR11702:SF31">
    <property type="entry name" value="MITOCHONDRIAL RIBOSOME-ASSOCIATED GTPASE 2"/>
    <property type="match status" value="1"/>
</dbReference>
<dbReference type="NCBIfam" id="TIGR00231">
    <property type="entry name" value="small_GTP"/>
    <property type="match status" value="1"/>
</dbReference>
<dbReference type="InterPro" id="IPR005225">
    <property type="entry name" value="Small_GTP-bd"/>
</dbReference>
<keyword evidence="2 8" id="KW-0963">Cytoplasm</keyword>
<comment type="subunit">
    <text evidence="8">Monomer.</text>
</comment>
<keyword evidence="4 8" id="KW-0547">Nucleotide-binding</keyword>
<feature type="binding site" evidence="8">
    <location>
        <position position="172"/>
    </location>
    <ligand>
        <name>Mg(2+)</name>
        <dbReference type="ChEBI" id="CHEBI:18420"/>
    </ligand>
</feature>
<name>A0A101I3X7_UNCT6</name>
<dbReference type="InterPro" id="IPR031167">
    <property type="entry name" value="G_OBG"/>
</dbReference>
<keyword evidence="5 8" id="KW-0378">Hydrolase</keyword>
<evidence type="ECO:0000256" key="2">
    <source>
        <dbReference type="ARBA" id="ARBA00022490"/>
    </source>
</evidence>
<dbReference type="NCBIfam" id="TIGR02729">
    <property type="entry name" value="Obg_CgtA"/>
    <property type="match status" value="1"/>
</dbReference>
<evidence type="ECO:0000256" key="7">
    <source>
        <dbReference type="ARBA" id="ARBA00023134"/>
    </source>
</evidence>
<sequence>MKSKYLDRVTLFLQSGKGGDGSCSFRRESFVPKGGPDGGDGGKGGDVIFRVNKRLFTLNHFRYKHHFKAENGENGKSRKKHGKDGKDVIIDVPPGTVILDKNGNELNELIEGEIVFLRGGRGGRGNVHFKSSVNQAPRRFEKGKEGENEEVILELRLIADVGLVGLPNAGKSTFLKVVTKSNPKIADYPFTTLEPNLGVLTDGVKIVRIADIPGIIEGASEGKGLGNRFLKHISRVNILVFVIDVTTDIEKTYSTLLMELEKYDRKLLKKKRIVLLNKTDLLDGKKINVGEIFKDVKYTFASLINNDTGNIENIILNQMKNNV</sequence>
<dbReference type="HAMAP" id="MF_01454">
    <property type="entry name" value="GTPase_Obg"/>
    <property type="match status" value="1"/>
</dbReference>
<feature type="binding site" evidence="8">
    <location>
        <begin position="211"/>
        <end position="214"/>
    </location>
    <ligand>
        <name>GTP</name>
        <dbReference type="ChEBI" id="CHEBI:37565"/>
    </ligand>
</feature>
<dbReference type="PROSITE" id="PS51710">
    <property type="entry name" value="G_OBG"/>
    <property type="match status" value="1"/>
</dbReference>
<dbReference type="Proteomes" id="UP000053467">
    <property type="component" value="Unassembled WGS sequence"/>
</dbReference>
<comment type="subcellular location">
    <subcellularLocation>
        <location evidence="8">Cytoplasm</location>
    </subcellularLocation>
</comment>
<evidence type="ECO:0000259" key="9">
    <source>
        <dbReference type="PROSITE" id="PS51710"/>
    </source>
</evidence>
<evidence type="ECO:0000256" key="1">
    <source>
        <dbReference type="ARBA" id="ARBA00007699"/>
    </source>
</evidence>
<feature type="domain" description="Obg" evidence="10">
    <location>
        <begin position="3"/>
        <end position="158"/>
    </location>
</feature>
<evidence type="ECO:0000313" key="11">
    <source>
        <dbReference type="EMBL" id="KUK88223.1"/>
    </source>
</evidence>
<gene>
    <name evidence="8" type="primary">obg</name>
    <name evidence="11" type="ORF">XE03_0229</name>
</gene>
<dbReference type="Gene3D" id="3.40.50.300">
    <property type="entry name" value="P-loop containing nucleotide triphosphate hydrolases"/>
    <property type="match status" value="1"/>
</dbReference>
<keyword evidence="7 8" id="KW-0342">GTP-binding</keyword>
<evidence type="ECO:0000256" key="6">
    <source>
        <dbReference type="ARBA" id="ARBA00022842"/>
    </source>
</evidence>
<keyword evidence="6 8" id="KW-0460">Magnesium</keyword>
<dbReference type="EMBL" id="LGGX01000001">
    <property type="protein sequence ID" value="KUK88223.1"/>
    <property type="molecule type" value="Genomic_DNA"/>
</dbReference>
<evidence type="ECO:0000256" key="8">
    <source>
        <dbReference type="HAMAP-Rule" id="MF_01454"/>
    </source>
</evidence>
<dbReference type="Gene3D" id="2.70.210.12">
    <property type="entry name" value="GTP1/OBG domain"/>
    <property type="match status" value="1"/>
</dbReference>
<evidence type="ECO:0000256" key="5">
    <source>
        <dbReference type="ARBA" id="ARBA00022801"/>
    </source>
</evidence>
<proteinExistence type="inferred from homology"/>
<evidence type="ECO:0000256" key="4">
    <source>
        <dbReference type="ARBA" id="ARBA00022741"/>
    </source>
</evidence>
<dbReference type="InterPro" id="IPR027417">
    <property type="entry name" value="P-loop_NTPase"/>
</dbReference>
<evidence type="ECO:0000256" key="3">
    <source>
        <dbReference type="ARBA" id="ARBA00022723"/>
    </source>
</evidence>
<comment type="similarity">
    <text evidence="1 8">Belongs to the TRAFAC class OBG-HflX-like GTPase superfamily. OBG GTPase family.</text>
</comment>
<feature type="binding site" evidence="8">
    <location>
        <begin position="165"/>
        <end position="172"/>
    </location>
    <ligand>
        <name>GTP</name>
        <dbReference type="ChEBI" id="CHEBI:37565"/>
    </ligand>
</feature>
<dbReference type="SUPFAM" id="SSF52540">
    <property type="entry name" value="P-loop containing nucleoside triphosphate hydrolases"/>
    <property type="match status" value="1"/>
</dbReference>
<evidence type="ECO:0000313" key="12">
    <source>
        <dbReference type="Proteomes" id="UP000053467"/>
    </source>
</evidence>
<dbReference type="InterPro" id="IPR014100">
    <property type="entry name" value="GTP-bd_Obg/CgtA"/>
</dbReference>
<dbReference type="GO" id="GO:0005737">
    <property type="term" value="C:cytoplasm"/>
    <property type="evidence" value="ECO:0007669"/>
    <property type="project" value="UniProtKB-SubCell"/>
</dbReference>
<dbReference type="GO" id="GO:0000287">
    <property type="term" value="F:magnesium ion binding"/>
    <property type="evidence" value="ECO:0007669"/>
    <property type="project" value="InterPro"/>
</dbReference>
<feature type="binding site" evidence="8">
    <location>
        <begin position="277"/>
        <end position="280"/>
    </location>
    <ligand>
        <name>GTP</name>
        <dbReference type="ChEBI" id="CHEBI:37565"/>
    </ligand>
</feature>
<dbReference type="SUPFAM" id="SSF82051">
    <property type="entry name" value="Obg GTP-binding protein N-terminal domain"/>
    <property type="match status" value="1"/>
</dbReference>
<feature type="binding site" evidence="8">
    <location>
        <begin position="190"/>
        <end position="194"/>
    </location>
    <ligand>
        <name>GTP</name>
        <dbReference type="ChEBI" id="CHEBI:37565"/>
    </ligand>
</feature>
<dbReference type="PATRIC" id="fig|1635277.3.peg.239"/>
<keyword evidence="3 8" id="KW-0479">Metal-binding</keyword>
<dbReference type="Pfam" id="PF01926">
    <property type="entry name" value="MMR_HSR1"/>
    <property type="match status" value="1"/>
</dbReference>
<accession>A0A101I3X7</accession>
<feature type="binding site" evidence="8">
    <location>
        <begin position="301"/>
        <end position="303"/>
    </location>
    <ligand>
        <name>GTP</name>
        <dbReference type="ChEBI" id="CHEBI:37565"/>
    </ligand>
</feature>
<evidence type="ECO:0000259" key="10">
    <source>
        <dbReference type="PROSITE" id="PS51883"/>
    </source>
</evidence>